<proteinExistence type="inferred from homology"/>
<comment type="similarity">
    <text evidence="1">Belongs to the transferase hexapeptide repeat family.</text>
</comment>
<name>A0ABT4Y825_METRE</name>
<dbReference type="InterPro" id="IPR001451">
    <property type="entry name" value="Hexapep"/>
</dbReference>
<dbReference type="Proteomes" id="UP001211689">
    <property type="component" value="Unassembled WGS sequence"/>
</dbReference>
<evidence type="ECO:0000313" key="5">
    <source>
        <dbReference type="EMBL" id="MDA8485029.1"/>
    </source>
</evidence>
<gene>
    <name evidence="5" type="ORF">NNO07_18345</name>
</gene>
<dbReference type="RefSeq" id="WP_190831390.1">
    <property type="nucleotide sequence ID" value="NZ_JANEWF010000023.1"/>
</dbReference>
<keyword evidence="4" id="KW-0012">Acyltransferase</keyword>
<dbReference type="EMBL" id="JANEWF010000023">
    <property type="protein sequence ID" value="MDA8485029.1"/>
    <property type="molecule type" value="Genomic_DNA"/>
</dbReference>
<keyword evidence="2" id="KW-0808">Transferase</keyword>
<accession>A0ABT4Y825</accession>
<organism evidence="5 6">
    <name type="scientific">Metapseudomonas resinovorans</name>
    <name type="common">Pseudomonas resinovorans</name>
    <dbReference type="NCBI Taxonomy" id="53412"/>
    <lineage>
        <taxon>Bacteria</taxon>
        <taxon>Pseudomonadati</taxon>
        <taxon>Pseudomonadota</taxon>
        <taxon>Gammaproteobacteria</taxon>
        <taxon>Pseudomonadales</taxon>
        <taxon>Pseudomonadaceae</taxon>
        <taxon>Metapseudomonas</taxon>
    </lineage>
</organism>
<sequence>MPQVHELAEVHSTRIGHGTRIWQYAVILAGARIGADCNICAHTLIENDVEIGDRVTLKSGVFLWDGMRVADDVFIGPNATFANDPMPRSKVYPERFLQIRLERGASIGANATVLPGVTIGEYAMVGAGAVVTRDVPARAVVVGNPARILRFLDDHDSIPRP</sequence>
<evidence type="ECO:0000256" key="4">
    <source>
        <dbReference type="ARBA" id="ARBA00023315"/>
    </source>
</evidence>
<evidence type="ECO:0000256" key="2">
    <source>
        <dbReference type="ARBA" id="ARBA00022679"/>
    </source>
</evidence>
<dbReference type="InterPro" id="IPR011004">
    <property type="entry name" value="Trimer_LpxA-like_sf"/>
</dbReference>
<dbReference type="InterPro" id="IPR050179">
    <property type="entry name" value="Trans_hexapeptide_repeat"/>
</dbReference>
<dbReference type="Pfam" id="PF00132">
    <property type="entry name" value="Hexapep"/>
    <property type="match status" value="2"/>
</dbReference>
<comment type="caution">
    <text evidence="5">The sequence shown here is derived from an EMBL/GenBank/DDBJ whole genome shotgun (WGS) entry which is preliminary data.</text>
</comment>
<evidence type="ECO:0000256" key="3">
    <source>
        <dbReference type="ARBA" id="ARBA00022737"/>
    </source>
</evidence>
<dbReference type="CDD" id="cd03358">
    <property type="entry name" value="LbH_WxcM_N_like"/>
    <property type="match status" value="1"/>
</dbReference>
<dbReference type="PROSITE" id="PS00101">
    <property type="entry name" value="HEXAPEP_TRANSFERASES"/>
    <property type="match status" value="1"/>
</dbReference>
<keyword evidence="6" id="KW-1185">Reference proteome</keyword>
<evidence type="ECO:0000313" key="6">
    <source>
        <dbReference type="Proteomes" id="UP001211689"/>
    </source>
</evidence>
<evidence type="ECO:0000256" key="1">
    <source>
        <dbReference type="ARBA" id="ARBA00007274"/>
    </source>
</evidence>
<dbReference type="Gene3D" id="2.160.10.10">
    <property type="entry name" value="Hexapeptide repeat proteins"/>
    <property type="match status" value="1"/>
</dbReference>
<dbReference type="SUPFAM" id="SSF51161">
    <property type="entry name" value="Trimeric LpxA-like enzymes"/>
    <property type="match status" value="1"/>
</dbReference>
<protein>
    <submittedName>
        <fullName evidence="5">N-acetyltransferase</fullName>
    </submittedName>
</protein>
<dbReference type="PANTHER" id="PTHR43300:SF4">
    <property type="entry name" value="ACYL-[ACYL-CARRIER-PROTEIN]--UDP-N-ACETYLGLUCOSAMINE O-ACYLTRANSFERASE"/>
    <property type="match status" value="1"/>
</dbReference>
<dbReference type="InterPro" id="IPR018357">
    <property type="entry name" value="Hexapep_transf_CS"/>
</dbReference>
<keyword evidence="3" id="KW-0677">Repeat</keyword>
<dbReference type="PANTHER" id="PTHR43300">
    <property type="entry name" value="ACETYLTRANSFERASE"/>
    <property type="match status" value="1"/>
</dbReference>
<reference evidence="5 6" key="1">
    <citation type="submission" date="2022-07" db="EMBL/GenBank/DDBJ databases">
        <title>Genome Analysis of Selected Gammaproteobacteria from Nigerian Food snails.</title>
        <authorList>
            <person name="Okafor A.C."/>
        </authorList>
    </citation>
    <scope>NUCLEOTIDE SEQUENCE [LARGE SCALE GENOMIC DNA]</scope>
    <source>
        <strain evidence="5 6">Awg 2</strain>
    </source>
</reference>